<keyword evidence="2" id="KW-1185">Reference proteome</keyword>
<protein>
    <submittedName>
        <fullName evidence="1">Uncharacterized protein</fullName>
    </submittedName>
</protein>
<evidence type="ECO:0000313" key="1">
    <source>
        <dbReference type="EMBL" id="PON84691.1"/>
    </source>
</evidence>
<organism evidence="1 2">
    <name type="scientific">Trema orientale</name>
    <name type="common">Charcoal tree</name>
    <name type="synonym">Celtis orientalis</name>
    <dbReference type="NCBI Taxonomy" id="63057"/>
    <lineage>
        <taxon>Eukaryota</taxon>
        <taxon>Viridiplantae</taxon>
        <taxon>Streptophyta</taxon>
        <taxon>Embryophyta</taxon>
        <taxon>Tracheophyta</taxon>
        <taxon>Spermatophyta</taxon>
        <taxon>Magnoliopsida</taxon>
        <taxon>eudicotyledons</taxon>
        <taxon>Gunneridae</taxon>
        <taxon>Pentapetalae</taxon>
        <taxon>rosids</taxon>
        <taxon>fabids</taxon>
        <taxon>Rosales</taxon>
        <taxon>Cannabaceae</taxon>
        <taxon>Trema</taxon>
    </lineage>
</organism>
<comment type="caution">
    <text evidence="1">The sequence shown here is derived from an EMBL/GenBank/DDBJ whole genome shotgun (WGS) entry which is preliminary data.</text>
</comment>
<dbReference type="EMBL" id="JXTC01000158">
    <property type="protein sequence ID" value="PON84691.1"/>
    <property type="molecule type" value="Genomic_DNA"/>
</dbReference>
<dbReference type="Proteomes" id="UP000237000">
    <property type="component" value="Unassembled WGS sequence"/>
</dbReference>
<evidence type="ECO:0000313" key="2">
    <source>
        <dbReference type="Proteomes" id="UP000237000"/>
    </source>
</evidence>
<sequence length="180" mass="19818">MPSTLPCSLGATAAAMDASSLTAASIFILTQGGGSGNQRTGAVAEPRSLHRAELYEEAATEVELHHKGCIQDELVKRGAISWYNRNRASKEYGAPFLAISSHEILCSYTPPGSKPKFFCYHTIPEEMDTRFRLVVTQETVERGHLKQTIQLLSCGENVMDNPPPKQLVPWMQLSFPQKTP</sequence>
<dbReference type="InParanoid" id="A0A2P5EGL0"/>
<proteinExistence type="predicted"/>
<accession>A0A2P5EGL0</accession>
<reference evidence="2" key="1">
    <citation type="submission" date="2016-06" db="EMBL/GenBank/DDBJ databases">
        <title>Parallel loss of symbiosis genes in relatives of nitrogen-fixing non-legume Parasponia.</title>
        <authorList>
            <person name="Van Velzen R."/>
            <person name="Holmer R."/>
            <person name="Bu F."/>
            <person name="Rutten L."/>
            <person name="Van Zeijl A."/>
            <person name="Liu W."/>
            <person name="Santuari L."/>
            <person name="Cao Q."/>
            <person name="Sharma T."/>
            <person name="Shen D."/>
            <person name="Roswanjaya Y."/>
            <person name="Wardhani T."/>
            <person name="Kalhor M.S."/>
            <person name="Jansen J."/>
            <person name="Van den Hoogen J."/>
            <person name="Gungor B."/>
            <person name="Hartog M."/>
            <person name="Hontelez J."/>
            <person name="Verver J."/>
            <person name="Yang W.-C."/>
            <person name="Schijlen E."/>
            <person name="Repin R."/>
            <person name="Schilthuizen M."/>
            <person name="Schranz E."/>
            <person name="Heidstra R."/>
            <person name="Miyata K."/>
            <person name="Fedorova E."/>
            <person name="Kohlen W."/>
            <person name="Bisseling T."/>
            <person name="Smit S."/>
            <person name="Geurts R."/>
        </authorList>
    </citation>
    <scope>NUCLEOTIDE SEQUENCE [LARGE SCALE GENOMIC DNA]</scope>
    <source>
        <strain evidence="2">cv. RG33-2</strain>
    </source>
</reference>
<gene>
    <name evidence="1" type="ORF">TorRG33x02_195180</name>
</gene>
<dbReference type="AlphaFoldDB" id="A0A2P5EGL0"/>
<name>A0A2P5EGL0_TREOI</name>